<reference evidence="4" key="2">
    <citation type="submission" date="2025-08" db="UniProtKB">
        <authorList>
            <consortium name="RefSeq"/>
        </authorList>
    </citation>
    <scope>IDENTIFICATION</scope>
    <source>
        <tissue evidence="4">Leaves</tissue>
    </source>
</reference>
<dbReference type="RefSeq" id="XP_027083699.2">
    <property type="nucleotide sequence ID" value="XM_027227898.2"/>
</dbReference>
<dbReference type="GeneID" id="113706000"/>
<dbReference type="Pfam" id="PF13952">
    <property type="entry name" value="DUF4216"/>
    <property type="match status" value="1"/>
</dbReference>
<dbReference type="AlphaFoldDB" id="A0A6P6TZM1"/>
<dbReference type="Proteomes" id="UP001652660">
    <property type="component" value="Chromosome 8c"/>
</dbReference>
<evidence type="ECO:0000313" key="3">
    <source>
        <dbReference type="Proteomes" id="UP001652660"/>
    </source>
</evidence>
<evidence type="ECO:0008006" key="5">
    <source>
        <dbReference type="Google" id="ProtNLM"/>
    </source>
</evidence>
<feature type="domain" description="DUF4218" evidence="2">
    <location>
        <begin position="556"/>
        <end position="603"/>
    </location>
</feature>
<sequence>MGVCVTKMQAYDHLKVVGFIKGYNNWIAHGELSNYYEPTSNSENTSIGVSNGTNDMQDLVHDVFGIPHGTNELNREGDFPVSEAEKFYKLINDSQQDLYSGCKNFSKLSFIIHLLHLKCLGKMSNKIFNMLVELLREAFPEAMTNLPSSYYEAEKLMNTLGLGYEKIDACPNDCSLYWGNAEKRTSCETCNELRWVASKNDPTGEKRKIPQKVLWHFPLKARLQRLFMSSKIASQMRWHEEKRTKDGCMRHLADSPAWQTFDHLHPEFAKDCRNVRLGLASDGFNPFNNMSSTHSTWPVVLIPYNLPPWMCMKQPYFMLSLLIPGPSSPGNNIDVYLQSLVKELTEFDFPGYAMLSGWSTKGEYACLVCHKFTHARRLTHSFKHCYMGHHRFLDSKHKFRKQAQLFDGTEEYGKRPPLQTGDMINVCENIWGTLLDIEDKAKDHYNSRRDLREMGIRKELHPIETEPGKVYLPPSSFAMDKKQKTMFCNVLKKVKVPDGYATNVSRCVQVKPPRISGLKSHDNHILMQQLMPIALRKTLPKSVRYPLIRLSRYFRQFCSKVICPQDVPEGSIAQGYLAEECINFCSLYLADYVETKFNRLSRNEEVHKEIEEGLDIFSESGHPLGRGKPTVFDAHILSKAHQYILFNCDAVTPYIEQHRRLIEEGHPQVPQHLKERLHGENFACWFAEHIDKLELPENVSVLRYLRFLAKGPDVVGIQHDKYVVNGFRFHTNEVEKKRKTQNSGVTVNAATSSFASIRDQNPVLSELVYFGVLKNVVELIYGGRRVVLFECDWISNGSRMKQDADGFTVVNFANVRPHVEPFILASQASQVFYVEDPTDKDWQVVISTTARGGYNMGTTMDVETYLQSDVGNPVVENENEEISWVREDGLGIEVDLSQYNLI</sequence>
<proteinExistence type="predicted"/>
<keyword evidence="3" id="KW-1185">Reference proteome</keyword>
<evidence type="ECO:0000313" key="4">
    <source>
        <dbReference type="RefSeq" id="XP_027083699.2"/>
    </source>
</evidence>
<dbReference type="Pfam" id="PF02992">
    <property type="entry name" value="Transposase_21"/>
    <property type="match status" value="2"/>
</dbReference>
<dbReference type="InterPro" id="IPR004242">
    <property type="entry name" value="Transposase_21"/>
</dbReference>
<dbReference type="PANTHER" id="PTHR10775">
    <property type="entry name" value="OS08G0208400 PROTEIN"/>
    <property type="match status" value="1"/>
</dbReference>
<protein>
    <recommendedName>
        <fullName evidence="5">DUF4216 domain-containing protein</fullName>
    </recommendedName>
</protein>
<evidence type="ECO:0000259" key="2">
    <source>
        <dbReference type="Pfam" id="PF13960"/>
    </source>
</evidence>
<reference evidence="3" key="1">
    <citation type="journal article" date="2025" name="Foods">
        <title>Unveiling the Microbial Signatures of Arabica Coffee Cherries: Insights into Ripeness Specific Diversity, Functional Traits, and Implications for Quality and Safety.</title>
        <authorList>
            <consortium name="RefSeq"/>
            <person name="Tenea G.N."/>
            <person name="Cifuentes V."/>
            <person name="Reyes P."/>
            <person name="Cevallos-Vallejos M."/>
        </authorList>
    </citation>
    <scope>NUCLEOTIDE SEQUENCE [LARGE SCALE GENOMIC DNA]</scope>
</reference>
<name>A0A6P6TZM1_COFAR</name>
<accession>A0A6P6TZM1</accession>
<dbReference type="InterPro" id="IPR025312">
    <property type="entry name" value="DUF4216"/>
</dbReference>
<evidence type="ECO:0000259" key="1">
    <source>
        <dbReference type="Pfam" id="PF13952"/>
    </source>
</evidence>
<dbReference type="OrthoDB" id="1933987at2759"/>
<gene>
    <name evidence="4" type="primary">LOC113706000</name>
</gene>
<dbReference type="InterPro" id="IPR025452">
    <property type="entry name" value="DUF4218"/>
</dbReference>
<dbReference type="PANTHER" id="PTHR10775:SF182">
    <property type="entry name" value="TRANSPOSON, EN_SPM-LIKE, TRANSPOSASE-ASSOCIATED DOMAIN PROTEIN-RELATED"/>
    <property type="match status" value="1"/>
</dbReference>
<feature type="domain" description="DUF4216" evidence="1">
    <location>
        <begin position="778"/>
        <end position="845"/>
    </location>
</feature>
<organism evidence="3 4">
    <name type="scientific">Coffea arabica</name>
    <name type="common">Arabian coffee</name>
    <dbReference type="NCBI Taxonomy" id="13443"/>
    <lineage>
        <taxon>Eukaryota</taxon>
        <taxon>Viridiplantae</taxon>
        <taxon>Streptophyta</taxon>
        <taxon>Embryophyta</taxon>
        <taxon>Tracheophyta</taxon>
        <taxon>Spermatophyta</taxon>
        <taxon>Magnoliopsida</taxon>
        <taxon>eudicotyledons</taxon>
        <taxon>Gunneridae</taxon>
        <taxon>Pentapetalae</taxon>
        <taxon>asterids</taxon>
        <taxon>lamiids</taxon>
        <taxon>Gentianales</taxon>
        <taxon>Rubiaceae</taxon>
        <taxon>Ixoroideae</taxon>
        <taxon>Gardenieae complex</taxon>
        <taxon>Bertiereae - Coffeeae clade</taxon>
        <taxon>Coffeeae</taxon>
        <taxon>Coffea</taxon>
    </lineage>
</organism>
<dbReference type="Pfam" id="PF13960">
    <property type="entry name" value="DUF4218"/>
    <property type="match status" value="1"/>
</dbReference>